<protein>
    <submittedName>
        <fullName evidence="1">Uncharacterized protein</fullName>
    </submittedName>
</protein>
<accession>A0A6M3JWZ4</accession>
<evidence type="ECO:0000313" key="1">
    <source>
        <dbReference type="EMBL" id="QJA74560.1"/>
    </source>
</evidence>
<organism evidence="1">
    <name type="scientific">viral metagenome</name>
    <dbReference type="NCBI Taxonomy" id="1070528"/>
    <lineage>
        <taxon>unclassified sequences</taxon>
        <taxon>metagenomes</taxon>
        <taxon>organismal metagenomes</taxon>
    </lineage>
</organism>
<name>A0A6M3JWZ4_9ZZZZ</name>
<dbReference type="AlphaFoldDB" id="A0A6M3JWZ4"/>
<sequence length="49" mass="5700">MICPICGRLMSSLVTHWNECEELREYDPDVLFCPCCGWMGRIIQEANHV</sequence>
<reference evidence="1" key="1">
    <citation type="submission" date="2020-03" db="EMBL/GenBank/DDBJ databases">
        <title>The deep terrestrial virosphere.</title>
        <authorList>
            <person name="Holmfeldt K."/>
            <person name="Nilsson E."/>
            <person name="Simone D."/>
            <person name="Lopez-Fernandez M."/>
            <person name="Wu X."/>
            <person name="de Brujin I."/>
            <person name="Lundin D."/>
            <person name="Andersson A."/>
            <person name="Bertilsson S."/>
            <person name="Dopson M."/>
        </authorList>
    </citation>
    <scope>NUCLEOTIDE SEQUENCE</scope>
    <source>
        <strain evidence="1">MM415A01969</strain>
    </source>
</reference>
<gene>
    <name evidence="1" type="ORF">MM415A01969_0022</name>
</gene>
<dbReference type="EMBL" id="MT142105">
    <property type="protein sequence ID" value="QJA74560.1"/>
    <property type="molecule type" value="Genomic_DNA"/>
</dbReference>
<proteinExistence type="predicted"/>